<dbReference type="GO" id="GO:0015159">
    <property type="term" value="F:polysaccharide transmembrane transporter activity"/>
    <property type="evidence" value="ECO:0007669"/>
    <property type="project" value="InterPro"/>
</dbReference>
<keyword evidence="1 2" id="KW-0732">Signal</keyword>
<dbReference type="Gene3D" id="3.10.560.10">
    <property type="entry name" value="Outer membrane lipoprotein wza domain like"/>
    <property type="match status" value="1"/>
</dbReference>
<dbReference type="AlphaFoldDB" id="A0A6I4T238"/>
<proteinExistence type="predicted"/>
<dbReference type="EMBL" id="WTYM01000057">
    <property type="protein sequence ID" value="MXO60712.1"/>
    <property type="molecule type" value="Genomic_DNA"/>
</dbReference>
<reference evidence="4 5" key="1">
    <citation type="submission" date="2019-12" db="EMBL/GenBank/DDBJ databases">
        <title>Genomic-based taxomic classification of the family Erythrobacteraceae.</title>
        <authorList>
            <person name="Xu L."/>
        </authorList>
    </citation>
    <scope>NUCLEOTIDE SEQUENCE [LARGE SCALE GENOMIC DNA]</scope>
    <source>
        <strain evidence="4 5">MCCC 1K01500</strain>
    </source>
</reference>
<evidence type="ECO:0000256" key="1">
    <source>
        <dbReference type="ARBA" id="ARBA00022729"/>
    </source>
</evidence>
<feature type="chain" id="PRO_5026009256" evidence="2">
    <location>
        <begin position="24"/>
        <end position="204"/>
    </location>
</feature>
<keyword evidence="4" id="KW-0813">Transport</keyword>
<dbReference type="InterPro" id="IPR003715">
    <property type="entry name" value="Poly_export_N"/>
</dbReference>
<organism evidence="4 5">
    <name type="scientific">Croceibacterium salegens</name>
    <dbReference type="NCBI Taxonomy" id="1737568"/>
    <lineage>
        <taxon>Bacteria</taxon>
        <taxon>Pseudomonadati</taxon>
        <taxon>Pseudomonadota</taxon>
        <taxon>Alphaproteobacteria</taxon>
        <taxon>Sphingomonadales</taxon>
        <taxon>Erythrobacteraceae</taxon>
        <taxon>Croceibacterium</taxon>
    </lineage>
</organism>
<keyword evidence="5" id="KW-1185">Reference proteome</keyword>
<evidence type="ECO:0000313" key="4">
    <source>
        <dbReference type="EMBL" id="MXO60712.1"/>
    </source>
</evidence>
<evidence type="ECO:0000256" key="2">
    <source>
        <dbReference type="SAM" id="SignalP"/>
    </source>
</evidence>
<sequence>MLTKSFGFACAIALASQASIAQAQQGPDRGGASVPASTYRINSGDQLEIYVWGEERLQRTVKVLPDGTIAFPLIGQIRAQSLLPQELEQVIRDGLKDQYRGEAPQVTVSVTSPSGIEFSVIGQVNGPGTFSPGRYVNVLEALSMAGGPDEFAKLDDIVIIRNMGGQLRAIRVQIGSLLKGNVKRDQVSYERLPRIETGDVIIVP</sequence>
<accession>A0A6I4T238</accession>
<dbReference type="Pfam" id="PF02563">
    <property type="entry name" value="Poly_export"/>
    <property type="match status" value="1"/>
</dbReference>
<comment type="caution">
    <text evidence="4">The sequence shown here is derived from an EMBL/GenBank/DDBJ whole genome shotgun (WGS) entry which is preliminary data.</text>
</comment>
<feature type="domain" description="Polysaccharide export protein N-terminal" evidence="3">
    <location>
        <begin position="35"/>
        <end position="111"/>
    </location>
</feature>
<keyword evidence="4" id="KW-0762">Sugar transport</keyword>
<evidence type="ECO:0000259" key="3">
    <source>
        <dbReference type="Pfam" id="PF02563"/>
    </source>
</evidence>
<dbReference type="InterPro" id="IPR049712">
    <property type="entry name" value="Poly_export"/>
</dbReference>
<name>A0A6I4T238_9SPHN</name>
<gene>
    <name evidence="4" type="ORF">GRI89_14310</name>
</gene>
<evidence type="ECO:0000313" key="5">
    <source>
        <dbReference type="Proteomes" id="UP000433652"/>
    </source>
</evidence>
<dbReference type="Proteomes" id="UP000433652">
    <property type="component" value="Unassembled WGS sequence"/>
</dbReference>
<feature type="signal peptide" evidence="2">
    <location>
        <begin position="1"/>
        <end position="23"/>
    </location>
</feature>
<dbReference type="Gene3D" id="3.30.1950.10">
    <property type="entry name" value="wza like domain"/>
    <property type="match status" value="1"/>
</dbReference>
<dbReference type="PANTHER" id="PTHR33619">
    <property type="entry name" value="POLYSACCHARIDE EXPORT PROTEIN GFCE-RELATED"/>
    <property type="match status" value="1"/>
</dbReference>
<protein>
    <submittedName>
        <fullName evidence="4">Sugar transporter</fullName>
    </submittedName>
</protein>
<dbReference type="PANTHER" id="PTHR33619:SF3">
    <property type="entry name" value="POLYSACCHARIDE EXPORT PROTEIN GFCE-RELATED"/>
    <property type="match status" value="1"/>
</dbReference>
<dbReference type="OrthoDB" id="8410640at2"/>